<reference evidence="3" key="1">
    <citation type="submission" date="2018-09" db="EMBL/GenBank/DDBJ databases">
        <title>Chryseolinea sp. KIS68-18 isolated from soil.</title>
        <authorList>
            <person name="Weon H.-Y."/>
            <person name="Kwon S.-W."/>
            <person name="Lee S.A."/>
        </authorList>
    </citation>
    <scope>NUCLEOTIDE SEQUENCE [LARGE SCALE GENOMIC DNA]</scope>
    <source>
        <strain evidence="3">KIS68-18</strain>
    </source>
</reference>
<evidence type="ECO:0000256" key="1">
    <source>
        <dbReference type="SAM" id="SignalP"/>
    </source>
</evidence>
<feature type="chain" id="PRO_5017448002" description="Tetratricopeptide repeat protein" evidence="1">
    <location>
        <begin position="28"/>
        <end position="431"/>
    </location>
</feature>
<dbReference type="Proteomes" id="UP000266183">
    <property type="component" value="Chromosome"/>
</dbReference>
<keyword evidence="3" id="KW-1185">Reference proteome</keyword>
<evidence type="ECO:0000313" key="2">
    <source>
        <dbReference type="EMBL" id="AYB31256.1"/>
    </source>
</evidence>
<evidence type="ECO:0008006" key="4">
    <source>
        <dbReference type="Google" id="ProtNLM"/>
    </source>
</evidence>
<dbReference type="NCBIfam" id="NF047558">
    <property type="entry name" value="TPR_END_plus"/>
    <property type="match status" value="1"/>
</dbReference>
<dbReference type="EMBL" id="CP032382">
    <property type="protein sequence ID" value="AYB31256.1"/>
    <property type="molecule type" value="Genomic_DNA"/>
</dbReference>
<keyword evidence="1" id="KW-0732">Signal</keyword>
<proteinExistence type="predicted"/>
<protein>
    <recommendedName>
        <fullName evidence="4">Tetratricopeptide repeat protein</fullName>
    </recommendedName>
</protein>
<dbReference type="OrthoDB" id="6402335at2"/>
<dbReference type="KEGG" id="chk:D4L85_11985"/>
<feature type="signal peptide" evidence="1">
    <location>
        <begin position="1"/>
        <end position="27"/>
    </location>
</feature>
<dbReference type="RefSeq" id="WP_119754533.1">
    <property type="nucleotide sequence ID" value="NZ_CP032382.1"/>
</dbReference>
<gene>
    <name evidence="2" type="ORF">D4L85_11985</name>
</gene>
<evidence type="ECO:0000313" key="3">
    <source>
        <dbReference type="Proteomes" id="UP000266183"/>
    </source>
</evidence>
<accession>A0A385SL97</accession>
<name>A0A385SL97_9BACT</name>
<dbReference type="AlphaFoldDB" id="A0A385SL97"/>
<dbReference type="InterPro" id="IPR011990">
    <property type="entry name" value="TPR-like_helical_dom_sf"/>
</dbReference>
<sequence>MKSSLFKTFCGTLFTLLALFWPFSGHAQNSKTYQNDVDSARLYQEDHHYEKALVCYKRSFKKKNIDLYDYYNASCCASLTGNLGEASEFLSKSIAQGYLNREWMEEDADLAALRLDPRWMRIRKNMDDALKNIEKKFSKIEKVNATDLIPFQENSRWGYMDRATMKVVVAPEFWKLTFMGDCATFYYKDDGKIQLGRDGKIRKVTYSNTGPAIGTADPDPIRFADPAPISGFKGFMLDSFDKVVAFSDIYNRSETPSFNISEPFKINGEFYLIAHKPERSGIIAKDGTPLPHFDFVHTNLSRNTRVTGDLKWFYFTDTNNEKGFINERGEVKLKGELLDYPFHRYDATWVTVQHGDDDRRGVLDLRKMEWIIKPQSLRIVGINYSYKGDCVPWPRESDIVEFYFLVDPTIENDGTSRYYIDKNMTEFRPKK</sequence>
<dbReference type="SUPFAM" id="SSF48452">
    <property type="entry name" value="TPR-like"/>
    <property type="match status" value="1"/>
</dbReference>
<organism evidence="2 3">
    <name type="scientific">Chryseolinea soli</name>
    <dbReference type="NCBI Taxonomy" id="2321403"/>
    <lineage>
        <taxon>Bacteria</taxon>
        <taxon>Pseudomonadati</taxon>
        <taxon>Bacteroidota</taxon>
        <taxon>Cytophagia</taxon>
        <taxon>Cytophagales</taxon>
        <taxon>Fulvivirgaceae</taxon>
        <taxon>Chryseolinea</taxon>
    </lineage>
</organism>